<dbReference type="STRING" id="398578.Daci_2478"/>
<dbReference type="InterPro" id="IPR006145">
    <property type="entry name" value="PsdUridine_synth_RsuA/RluA"/>
</dbReference>
<dbReference type="Pfam" id="PF00849">
    <property type="entry name" value="PseudoU_synth_2"/>
    <property type="match status" value="1"/>
</dbReference>
<dbReference type="GO" id="GO:0003723">
    <property type="term" value="F:RNA binding"/>
    <property type="evidence" value="ECO:0007669"/>
    <property type="project" value="InterPro"/>
</dbReference>
<feature type="region of interest" description="Disordered" evidence="10">
    <location>
        <begin position="298"/>
        <end position="319"/>
    </location>
</feature>
<dbReference type="Gene3D" id="3.30.2350.10">
    <property type="entry name" value="Pseudouridine synthase"/>
    <property type="match status" value="1"/>
</dbReference>
<proteinExistence type="predicted"/>
<comment type="catalytic activity">
    <reaction evidence="3">
        <text>uridine(65) in tRNA = pseudouridine(65) in tRNA</text>
        <dbReference type="Rhea" id="RHEA:42536"/>
        <dbReference type="Rhea" id="RHEA-COMP:10103"/>
        <dbReference type="Rhea" id="RHEA-COMP:10104"/>
        <dbReference type="ChEBI" id="CHEBI:65314"/>
        <dbReference type="ChEBI" id="CHEBI:65315"/>
        <dbReference type="EC" id="5.4.99.26"/>
    </reaction>
</comment>
<dbReference type="AlphaFoldDB" id="A9BZ16"/>
<evidence type="ECO:0000259" key="11">
    <source>
        <dbReference type="Pfam" id="PF00849"/>
    </source>
</evidence>
<accession>A9BZ16</accession>
<evidence type="ECO:0000256" key="1">
    <source>
        <dbReference type="ARBA" id="ARBA00022694"/>
    </source>
</evidence>
<evidence type="ECO:0000256" key="3">
    <source>
        <dbReference type="ARBA" id="ARBA00036607"/>
    </source>
</evidence>
<evidence type="ECO:0000256" key="9">
    <source>
        <dbReference type="ARBA" id="ARBA00043049"/>
    </source>
</evidence>
<dbReference type="PANTHER" id="PTHR21600:SF56">
    <property type="entry name" value="TRNA PSEUDOURIDINE SYNTHASE C"/>
    <property type="match status" value="1"/>
</dbReference>
<evidence type="ECO:0000256" key="4">
    <source>
        <dbReference type="ARBA" id="ARBA00037670"/>
    </source>
</evidence>
<name>A9BZ16_DELAS</name>
<dbReference type="InterPro" id="IPR006224">
    <property type="entry name" value="PsdUridine_synth_RluA-like_CS"/>
</dbReference>
<evidence type="ECO:0000256" key="5">
    <source>
        <dbReference type="ARBA" id="ARBA00038943"/>
    </source>
</evidence>
<evidence type="ECO:0000313" key="12">
    <source>
        <dbReference type="EMBL" id="ABX35116.1"/>
    </source>
</evidence>
<sequence>MAGSTALPYTGVVHGGLHGRWADSAYTHALMFQPSSIPSPAQPPEPDDAPLHILWRDEHLVAVYKPAGWLVHRTGLDAHETRFVLQTLRDQLGCHVYPAHRLDKGTCGVLVMALHAQAAQRLGQAFAGQEVRKQYLALVRGWLPDAVEVDHALRPDDAPEDAPAQPAQTSLRCLARLEWPEAFDPRHAATRISLVEALPATGRRHQIRRHLKHVAHPIIGDATHGKGPLNRWWAERLGLQRLWLHAHALELAHPMTGEPLRFEADWRQLGHVADVQHWRALCALPGWQACAGLPATARPDQTASAGAPGSGCSISGAAT</sequence>
<evidence type="ECO:0000256" key="7">
    <source>
        <dbReference type="ARBA" id="ARBA00041803"/>
    </source>
</evidence>
<dbReference type="GO" id="GO:0000455">
    <property type="term" value="P:enzyme-directed rRNA pseudouridine synthesis"/>
    <property type="evidence" value="ECO:0007669"/>
    <property type="project" value="TreeGrafter"/>
</dbReference>
<dbReference type="SUPFAM" id="SSF55120">
    <property type="entry name" value="Pseudouridine synthase"/>
    <property type="match status" value="1"/>
</dbReference>
<dbReference type="GO" id="GO:0160149">
    <property type="term" value="F:tRNA pseudouridine(65) synthase activity"/>
    <property type="evidence" value="ECO:0007669"/>
    <property type="project" value="UniProtKB-EC"/>
</dbReference>
<dbReference type="KEGG" id="dac:Daci_2478"/>
<comment type="function">
    <text evidence="4">Responsible for synthesis of pseudouridine from uracil-65 in transfer RNAs.</text>
</comment>
<keyword evidence="13" id="KW-1185">Reference proteome</keyword>
<gene>
    <name evidence="12" type="ordered locus">Daci_2478</name>
</gene>
<dbReference type="InterPro" id="IPR020103">
    <property type="entry name" value="PsdUridine_synth_cat_dom_sf"/>
</dbReference>
<dbReference type="eggNOG" id="COG0564">
    <property type="taxonomic scope" value="Bacteria"/>
</dbReference>
<dbReference type="EMBL" id="CP000884">
    <property type="protein sequence ID" value="ABX35116.1"/>
    <property type="molecule type" value="Genomic_DNA"/>
</dbReference>
<dbReference type="PANTHER" id="PTHR21600">
    <property type="entry name" value="MITOCHONDRIAL RNA PSEUDOURIDINE SYNTHASE"/>
    <property type="match status" value="1"/>
</dbReference>
<dbReference type="InterPro" id="IPR050188">
    <property type="entry name" value="RluA_PseudoU_synthase"/>
</dbReference>
<evidence type="ECO:0000256" key="6">
    <source>
        <dbReference type="ARBA" id="ARBA00040675"/>
    </source>
</evidence>
<evidence type="ECO:0000313" key="13">
    <source>
        <dbReference type="Proteomes" id="UP000000784"/>
    </source>
</evidence>
<reference evidence="13" key="2">
    <citation type="submission" date="2007-11" db="EMBL/GenBank/DDBJ databases">
        <title>Complete sequence of Delftia acidovorans DSM 14801 / SPH-1.</title>
        <authorList>
            <person name="Copeland A."/>
            <person name="Lucas S."/>
            <person name="Lapidus A."/>
            <person name="Barry K."/>
            <person name="Glavina del Rio T."/>
            <person name="Dalin E."/>
            <person name="Tice H."/>
            <person name="Pitluck S."/>
            <person name="Lowry S."/>
            <person name="Clum A."/>
            <person name="Schmutz J."/>
            <person name="Larimer F."/>
            <person name="Land M."/>
            <person name="Hauser L."/>
            <person name="Kyrpides N."/>
            <person name="Kim E."/>
            <person name="Schleheck D."/>
            <person name="Richardson P."/>
        </authorList>
    </citation>
    <scope>NUCLEOTIDE SEQUENCE [LARGE SCALE GENOMIC DNA]</scope>
    <source>
        <strain evidence="13">DSM 14801 / SPH-1</strain>
    </source>
</reference>
<evidence type="ECO:0000256" key="8">
    <source>
        <dbReference type="ARBA" id="ARBA00041975"/>
    </source>
</evidence>
<dbReference type="Proteomes" id="UP000000784">
    <property type="component" value="Chromosome"/>
</dbReference>
<evidence type="ECO:0000256" key="2">
    <source>
        <dbReference type="ARBA" id="ARBA00023235"/>
    </source>
</evidence>
<organism evidence="12 13">
    <name type="scientific">Delftia acidovorans (strain DSM 14801 / SPH-1)</name>
    <dbReference type="NCBI Taxonomy" id="398578"/>
    <lineage>
        <taxon>Bacteria</taxon>
        <taxon>Pseudomonadati</taxon>
        <taxon>Pseudomonadota</taxon>
        <taxon>Betaproteobacteria</taxon>
        <taxon>Burkholderiales</taxon>
        <taxon>Comamonadaceae</taxon>
        <taxon>Delftia</taxon>
    </lineage>
</organism>
<reference evidence="12 13" key="1">
    <citation type="journal article" date="2004" name="Appl. Environ. Microbiol.">
        <title>Mineralization of individual congeners of linear alkylbenzenesulfonate by defined pairs of heterotrophic bacteria.</title>
        <authorList>
            <person name="Schleheck D."/>
            <person name="Knepper T.P."/>
            <person name="Fischer K."/>
            <person name="Cook A.M."/>
        </authorList>
    </citation>
    <scope>NUCLEOTIDE SEQUENCE [LARGE SCALE GENOMIC DNA]</scope>
    <source>
        <strain evidence="13">DSM 14801 / SPH-1</strain>
    </source>
</reference>
<evidence type="ECO:0000256" key="10">
    <source>
        <dbReference type="SAM" id="MobiDB-lite"/>
    </source>
</evidence>
<dbReference type="EC" id="5.4.99.26" evidence="5"/>
<dbReference type="PROSITE" id="PS01129">
    <property type="entry name" value="PSI_RLU"/>
    <property type="match status" value="1"/>
</dbReference>
<dbReference type="GO" id="GO:0008033">
    <property type="term" value="P:tRNA processing"/>
    <property type="evidence" value="ECO:0007669"/>
    <property type="project" value="UniProtKB-KW"/>
</dbReference>
<protein>
    <recommendedName>
        <fullName evidence="6">tRNA pseudouridine synthase C</fullName>
        <ecNumber evidence="5">5.4.99.26</ecNumber>
    </recommendedName>
    <alternativeName>
        <fullName evidence="8">tRNA pseudouridine(65) synthase</fullName>
    </alternativeName>
    <alternativeName>
        <fullName evidence="9">tRNA pseudouridylate synthase C</fullName>
    </alternativeName>
    <alternativeName>
        <fullName evidence="7">tRNA-uridine isomerase C</fullName>
    </alternativeName>
</protein>
<keyword evidence="2" id="KW-0413">Isomerase</keyword>
<keyword evidence="1" id="KW-0819">tRNA processing</keyword>
<feature type="domain" description="Pseudouridine synthase RsuA/RluA-like" evidence="11">
    <location>
        <begin position="59"/>
        <end position="213"/>
    </location>
</feature>
<dbReference type="HOGENOM" id="CLU_016902_11_4_4"/>